<dbReference type="EMBL" id="FOUP01000040">
    <property type="protein sequence ID" value="SFP07104.1"/>
    <property type="molecule type" value="Genomic_DNA"/>
</dbReference>
<organism evidence="2 3">
    <name type="scientific">Saccharopolyspora antimicrobica</name>
    <dbReference type="NCBI Taxonomy" id="455193"/>
    <lineage>
        <taxon>Bacteria</taxon>
        <taxon>Bacillati</taxon>
        <taxon>Actinomycetota</taxon>
        <taxon>Actinomycetes</taxon>
        <taxon>Pseudonocardiales</taxon>
        <taxon>Pseudonocardiaceae</taxon>
        <taxon>Saccharopolyspora</taxon>
    </lineage>
</organism>
<evidence type="ECO:0000313" key="2">
    <source>
        <dbReference type="EMBL" id="SFP07104.1"/>
    </source>
</evidence>
<evidence type="ECO:0000313" key="3">
    <source>
        <dbReference type="Proteomes" id="UP000199398"/>
    </source>
</evidence>
<accession>A0A1I5MBX5</accession>
<feature type="compositionally biased region" description="Low complexity" evidence="1">
    <location>
        <begin position="224"/>
        <end position="244"/>
    </location>
</feature>
<proteinExistence type="predicted"/>
<gene>
    <name evidence="2" type="ORF">SAMN05421805_1401</name>
</gene>
<evidence type="ECO:0000256" key="1">
    <source>
        <dbReference type="SAM" id="MobiDB-lite"/>
    </source>
</evidence>
<dbReference type="Proteomes" id="UP000199398">
    <property type="component" value="Unassembled WGS sequence"/>
</dbReference>
<protein>
    <submittedName>
        <fullName evidence="2">Uncharacterized protein</fullName>
    </submittedName>
</protein>
<feature type="region of interest" description="Disordered" evidence="1">
    <location>
        <begin position="1"/>
        <end position="54"/>
    </location>
</feature>
<dbReference type="STRING" id="455193.SAMN05421805_1401"/>
<dbReference type="AlphaFoldDB" id="A0A1I5MBX5"/>
<name>A0A1I5MBX5_9PSEU</name>
<reference evidence="2 3" key="1">
    <citation type="submission" date="2016-10" db="EMBL/GenBank/DDBJ databases">
        <authorList>
            <person name="de Groot N.N."/>
        </authorList>
    </citation>
    <scope>NUCLEOTIDE SEQUENCE [LARGE SCALE GENOMIC DNA]</scope>
    <source>
        <strain evidence="2 3">CPCC 201259</strain>
    </source>
</reference>
<feature type="region of interest" description="Disordered" evidence="1">
    <location>
        <begin position="74"/>
        <end position="332"/>
    </location>
</feature>
<sequence length="332" mass="33635">MTSPQNPASAPGPAGFDAQQAGPGRPRPEPPVRGSLGEAPPNAQGGARPAPRPMRFDLRAEFAALTGEPHPFAFWQRAEQLPERFEQEQRRQLQAARPAPDRPKPPAAAASTLFGDLGGSPEPEFSGSLDGELPEPAPRSSGMSGSLAAEGQLAGSLLPEPPLGPPSGSIPQVGPLDGPRAEPGLPDAPPPRREGPPSGPFPAPSRPNDLGLIDGPPPRRESVPDGSPVGPPSGSFGPDGPVPGLIEPMPQAGPDGPPSGAFGQPGPMPGPNELPPIGHDGPPRRHDNQRPRPDGPPPVGPPSGPFGQVGPDGPPPVPGELPSQHDGPPGGA</sequence>
<feature type="non-terminal residue" evidence="2">
    <location>
        <position position="332"/>
    </location>
</feature>
<feature type="compositionally biased region" description="Basic and acidic residues" evidence="1">
    <location>
        <begin position="281"/>
        <end position="293"/>
    </location>
</feature>
<feature type="compositionally biased region" description="Basic and acidic residues" evidence="1">
    <location>
        <begin position="80"/>
        <end position="91"/>
    </location>
</feature>
<feature type="compositionally biased region" description="Pro residues" evidence="1">
    <location>
        <begin position="294"/>
        <end position="304"/>
    </location>
</feature>